<comment type="caution">
    <text evidence="1">The sequence shown here is derived from an EMBL/GenBank/DDBJ whole genome shotgun (WGS) entry which is preliminary data.</text>
</comment>
<proteinExistence type="predicted"/>
<sequence>MPDRGLDSLIKDVSRSHQTDGTTVDIHRRFGPRELTLSTPHLLVADAEQVSQLSTCQKEKLIISPMYVVYSIGRHYRANGCDLATAHPGSFLLADWLYTSDALACTQRRLAAPDLSTR</sequence>
<reference evidence="1 2" key="1">
    <citation type="journal article" date="2023" name="Nucleic Acids Res.">
        <title>The hologenome of Daphnia magna reveals possible DNA methylation and microbiome-mediated evolution of the host genome.</title>
        <authorList>
            <person name="Chaturvedi A."/>
            <person name="Li X."/>
            <person name="Dhandapani V."/>
            <person name="Marshall H."/>
            <person name="Kissane S."/>
            <person name="Cuenca-Cambronero M."/>
            <person name="Asole G."/>
            <person name="Calvet F."/>
            <person name="Ruiz-Romero M."/>
            <person name="Marangio P."/>
            <person name="Guigo R."/>
            <person name="Rago D."/>
            <person name="Mirbahai L."/>
            <person name="Eastwood N."/>
            <person name="Colbourne J.K."/>
            <person name="Zhou J."/>
            <person name="Mallon E."/>
            <person name="Orsini L."/>
        </authorList>
    </citation>
    <scope>NUCLEOTIDE SEQUENCE [LARGE SCALE GENOMIC DNA]</scope>
    <source>
        <strain evidence="1">LRV0_1</strain>
    </source>
</reference>
<name>A0ABR0A4K6_9CRUS</name>
<gene>
    <name evidence="1" type="ORF">OUZ56_002068</name>
</gene>
<keyword evidence="2" id="KW-1185">Reference proteome</keyword>
<evidence type="ECO:0000313" key="2">
    <source>
        <dbReference type="Proteomes" id="UP001234178"/>
    </source>
</evidence>
<accession>A0ABR0A4K6</accession>
<dbReference type="EMBL" id="JAOYFB010000036">
    <property type="protein sequence ID" value="KAK4020072.1"/>
    <property type="molecule type" value="Genomic_DNA"/>
</dbReference>
<organism evidence="1 2">
    <name type="scientific">Daphnia magna</name>
    <dbReference type="NCBI Taxonomy" id="35525"/>
    <lineage>
        <taxon>Eukaryota</taxon>
        <taxon>Metazoa</taxon>
        <taxon>Ecdysozoa</taxon>
        <taxon>Arthropoda</taxon>
        <taxon>Crustacea</taxon>
        <taxon>Branchiopoda</taxon>
        <taxon>Diplostraca</taxon>
        <taxon>Cladocera</taxon>
        <taxon>Anomopoda</taxon>
        <taxon>Daphniidae</taxon>
        <taxon>Daphnia</taxon>
    </lineage>
</organism>
<dbReference type="Proteomes" id="UP001234178">
    <property type="component" value="Unassembled WGS sequence"/>
</dbReference>
<evidence type="ECO:0000313" key="1">
    <source>
        <dbReference type="EMBL" id="KAK4020072.1"/>
    </source>
</evidence>
<protein>
    <submittedName>
        <fullName evidence="1">Uncharacterized protein</fullName>
    </submittedName>
</protein>